<protein>
    <submittedName>
        <fullName evidence="1">Uncharacterized protein</fullName>
    </submittedName>
</protein>
<evidence type="ECO:0000313" key="2">
    <source>
        <dbReference type="Proteomes" id="UP001152795"/>
    </source>
</evidence>
<evidence type="ECO:0000313" key="1">
    <source>
        <dbReference type="EMBL" id="CAB4007857.1"/>
    </source>
</evidence>
<name>A0A6S7HTQ5_PARCT</name>
<feature type="non-terminal residue" evidence="1">
    <location>
        <position position="71"/>
    </location>
</feature>
<accession>A0A6S7HTQ5</accession>
<comment type="caution">
    <text evidence="1">The sequence shown here is derived from an EMBL/GenBank/DDBJ whole genome shotgun (WGS) entry which is preliminary data.</text>
</comment>
<feature type="non-terminal residue" evidence="1">
    <location>
        <position position="1"/>
    </location>
</feature>
<gene>
    <name evidence="1" type="ORF">PACLA_8A073781</name>
</gene>
<reference evidence="1" key="1">
    <citation type="submission" date="2020-04" db="EMBL/GenBank/DDBJ databases">
        <authorList>
            <person name="Alioto T."/>
            <person name="Alioto T."/>
            <person name="Gomez Garrido J."/>
        </authorList>
    </citation>
    <scope>NUCLEOTIDE SEQUENCE</scope>
    <source>
        <strain evidence="1">A484AB</strain>
    </source>
</reference>
<keyword evidence="2" id="KW-1185">Reference proteome</keyword>
<dbReference type="EMBL" id="CACRXK020005938">
    <property type="protein sequence ID" value="CAB4007857.1"/>
    <property type="molecule type" value="Genomic_DNA"/>
</dbReference>
<proteinExistence type="predicted"/>
<dbReference type="AlphaFoldDB" id="A0A6S7HTQ5"/>
<organism evidence="1 2">
    <name type="scientific">Paramuricea clavata</name>
    <name type="common">Red gorgonian</name>
    <name type="synonym">Violescent sea-whip</name>
    <dbReference type="NCBI Taxonomy" id="317549"/>
    <lineage>
        <taxon>Eukaryota</taxon>
        <taxon>Metazoa</taxon>
        <taxon>Cnidaria</taxon>
        <taxon>Anthozoa</taxon>
        <taxon>Octocorallia</taxon>
        <taxon>Malacalcyonacea</taxon>
        <taxon>Plexauridae</taxon>
        <taxon>Paramuricea</taxon>
    </lineage>
</organism>
<sequence length="71" mass="7956">TLKSVVARELSMNLCHCLSRPRKSGKGGGLGCHDLQTFVLMNLKVVDEKLSLLLKDKKQCSENPEYSEHKN</sequence>
<dbReference type="Proteomes" id="UP001152795">
    <property type="component" value="Unassembled WGS sequence"/>
</dbReference>